<dbReference type="Proteomes" id="UP000076442">
    <property type="component" value="Unassembled WGS sequence"/>
</dbReference>
<gene>
    <name evidence="8" type="ORF">B4122_1834</name>
    <name evidence="9" type="ORF">J5227_17685</name>
</gene>
<comment type="caution">
    <text evidence="9">The sequence shown here is derived from an EMBL/GenBank/DDBJ whole genome shotgun (WGS) entry which is preliminary data.</text>
</comment>
<feature type="transmembrane region" description="Helical" evidence="6">
    <location>
        <begin position="202"/>
        <end position="223"/>
    </location>
</feature>
<dbReference type="GO" id="GO:0005886">
    <property type="term" value="C:plasma membrane"/>
    <property type="evidence" value="ECO:0007669"/>
    <property type="project" value="UniProtKB-SubCell"/>
</dbReference>
<accession>A0A165APW7</accession>
<dbReference type="NCBIfam" id="NF047685">
    <property type="entry name" value="TeichurnBiosyTuaF"/>
    <property type="match status" value="1"/>
</dbReference>
<evidence type="ECO:0000313" key="11">
    <source>
        <dbReference type="Proteomes" id="UP000665181"/>
    </source>
</evidence>
<feature type="transmembrane region" description="Helical" evidence="6">
    <location>
        <begin position="16"/>
        <end position="33"/>
    </location>
</feature>
<dbReference type="InterPro" id="IPR003856">
    <property type="entry name" value="LPS_length_determ_N"/>
</dbReference>
<evidence type="ECO:0000313" key="8">
    <source>
        <dbReference type="EMBL" id="KZD92495.1"/>
    </source>
</evidence>
<evidence type="ECO:0000256" key="3">
    <source>
        <dbReference type="ARBA" id="ARBA00022692"/>
    </source>
</evidence>
<comment type="subcellular location">
    <subcellularLocation>
        <location evidence="1">Cell membrane</location>
        <topology evidence="1">Multi-pass membrane protein</topology>
    </subcellularLocation>
</comment>
<dbReference type="EMBL" id="LJZV01000010">
    <property type="protein sequence ID" value="KZD92495.1"/>
    <property type="molecule type" value="Genomic_DNA"/>
</dbReference>
<sequence>MNDILIRIARRIKKNIIWIIAVPIILGAAGYILPSQIADQKSYTAEDTLAVGSYDHPVYNSTEEIPLLLKSDSFLKEALPDEKDEEDVAEIKEKLTIKTESKSLLTLSYSDEDKDKTESVLNAISSTFLKNDQKLYAEREAVIRSSIDALEGESVSEDSKVDKERFLYELKNTQLNLKAASITDSETVSETAGGGMSPKKKAVLGVMIGLTIAFMFVVIPEFFRESF</sequence>
<proteinExistence type="predicted"/>
<evidence type="ECO:0000313" key="9">
    <source>
        <dbReference type="EMBL" id="MBO3796093.1"/>
    </source>
</evidence>
<evidence type="ECO:0000313" key="10">
    <source>
        <dbReference type="Proteomes" id="UP000076442"/>
    </source>
</evidence>
<evidence type="ECO:0000256" key="2">
    <source>
        <dbReference type="ARBA" id="ARBA00022475"/>
    </source>
</evidence>
<keyword evidence="4 6" id="KW-1133">Transmembrane helix</keyword>
<dbReference type="AlphaFoldDB" id="A0A165APW7"/>
<dbReference type="Pfam" id="PF02706">
    <property type="entry name" value="Wzz"/>
    <property type="match status" value="1"/>
</dbReference>
<keyword evidence="2" id="KW-1003">Cell membrane</keyword>
<dbReference type="Proteomes" id="UP000665181">
    <property type="component" value="Unassembled WGS sequence"/>
</dbReference>
<evidence type="ECO:0000256" key="4">
    <source>
        <dbReference type="ARBA" id="ARBA00022989"/>
    </source>
</evidence>
<reference evidence="8 10" key="1">
    <citation type="submission" date="2015-09" db="EMBL/GenBank/DDBJ databases">
        <title>Spore heat resistance.</title>
        <authorList>
            <person name="Boekhorst J."/>
            <person name="Berendsen E.M."/>
            <person name="Wells-Bennik M.H."/>
            <person name="Kuipers O.P."/>
        </authorList>
    </citation>
    <scope>NUCLEOTIDE SEQUENCE [LARGE SCALE GENOMIC DNA]</scope>
    <source>
        <strain evidence="8 10">B4122</strain>
    </source>
</reference>
<organism evidence="9 11">
    <name type="scientific">Bacillus subtilis</name>
    <dbReference type="NCBI Taxonomy" id="1423"/>
    <lineage>
        <taxon>Bacteria</taxon>
        <taxon>Bacillati</taxon>
        <taxon>Bacillota</taxon>
        <taxon>Bacilli</taxon>
        <taxon>Bacillales</taxon>
        <taxon>Bacillaceae</taxon>
        <taxon>Bacillus</taxon>
    </lineage>
</organism>
<feature type="domain" description="Polysaccharide chain length determinant N-terminal" evidence="7">
    <location>
        <begin position="5"/>
        <end position="80"/>
    </location>
</feature>
<evidence type="ECO:0000256" key="6">
    <source>
        <dbReference type="SAM" id="Phobius"/>
    </source>
</evidence>
<dbReference type="EMBL" id="JAGFPW010000020">
    <property type="protein sequence ID" value="MBO3796093.1"/>
    <property type="molecule type" value="Genomic_DNA"/>
</dbReference>
<evidence type="ECO:0000256" key="1">
    <source>
        <dbReference type="ARBA" id="ARBA00004651"/>
    </source>
</evidence>
<reference evidence="9" key="2">
    <citation type="submission" date="2021-03" db="EMBL/GenBank/DDBJ databases">
        <title>Isolation of Bacillus subtilis from fermented food sample.</title>
        <authorList>
            <person name="Lakshmanan V."/>
            <person name="Athira K."/>
            <person name="Rajagopal K."/>
        </authorList>
    </citation>
    <scope>NUCLEOTIDE SEQUENCE</scope>
    <source>
        <strain evidence="9">S1</strain>
    </source>
</reference>
<evidence type="ECO:0000259" key="7">
    <source>
        <dbReference type="Pfam" id="PF02706"/>
    </source>
</evidence>
<name>A0A165APW7_BACIU</name>
<protein>
    <submittedName>
        <fullName evidence="8">Teichuronic acid biosynthesis protein TuaF</fullName>
    </submittedName>
</protein>
<evidence type="ECO:0000256" key="5">
    <source>
        <dbReference type="ARBA" id="ARBA00023136"/>
    </source>
</evidence>
<keyword evidence="5 6" id="KW-0472">Membrane</keyword>
<dbReference type="RefSeq" id="WP_042975210.1">
    <property type="nucleotide sequence ID" value="NZ_JAGFPW010000020.1"/>
</dbReference>
<keyword evidence="3 6" id="KW-0812">Transmembrane</keyword>